<organism evidence="1">
    <name type="scientific">Cladocopium goreaui</name>
    <dbReference type="NCBI Taxonomy" id="2562237"/>
    <lineage>
        <taxon>Eukaryota</taxon>
        <taxon>Sar</taxon>
        <taxon>Alveolata</taxon>
        <taxon>Dinophyceae</taxon>
        <taxon>Suessiales</taxon>
        <taxon>Symbiodiniaceae</taxon>
        <taxon>Cladocopium</taxon>
    </lineage>
</organism>
<proteinExistence type="predicted"/>
<evidence type="ECO:0000313" key="1">
    <source>
        <dbReference type="EMBL" id="CAI3994517.1"/>
    </source>
</evidence>
<sequence>MPRRPHWMRTAILTGHRPELVSRGCCDVQSDTSGEELQTEMIENFANGATAEDVLRQVQKTEKLLNKKGVRDHTISGLSRCGRNLRTGKNHSRNLYGYIQKKGKALPVPVSTVTTPIRVSRRRKMELRPWPVMHLSSWAKIVLEQYGGFFFFGGMTLNNLPDVEAMLSGFWDKYQKAEGESTEHPTRTIPYMLHGDEGRGRCKRPVLIVSFQGALGWKKDANLSMDDLLNSKKNTFTTRMLFMLLPSENYAPHGQTQQCLLDSLASDCNKLYAEGIEVTWKGETHRFYFHFLGTKGDWPWLRSAYRLYSGFTSRQICHRCDGKEWWNLGPNAEVRTWPRDRLAANPFKSGRVSSLRRIVPNGLRPDKIRIDLAHTYAICGWGKDDLASAIIFLAVHCSLFGNGVLEHKLGLAYESFVDYCKQRGKTTTIMEFSKQELKITSLRNFPRGLGKGFDAALLGAWLGSVVDNVQDGDIPECEKELFRVVQFGLRSTNKFFRLIYCGKLWLPRSVAEQVVRHGWNMLEAYQGCAQLASRKQRSLWYMRPKVHMQSHIVRDLEYQVLAGCDHCLNPACFATWSDEDFIGRIARCARKVHPIQMARNTIKRCLITYRKEWLKVMPPVWESQRWQW</sequence>
<dbReference type="EMBL" id="CAMXCT030001963">
    <property type="protein sequence ID" value="CAL4781829.1"/>
    <property type="molecule type" value="Genomic_DNA"/>
</dbReference>
<dbReference type="EMBL" id="CAMXCT020001963">
    <property type="protein sequence ID" value="CAL1147892.1"/>
    <property type="molecule type" value="Genomic_DNA"/>
</dbReference>
<comment type="caution">
    <text evidence="1">The sequence shown here is derived from an EMBL/GenBank/DDBJ whole genome shotgun (WGS) entry which is preliminary data.</text>
</comment>
<protein>
    <submittedName>
        <fullName evidence="1">Uncharacterized protein</fullName>
    </submittedName>
</protein>
<dbReference type="AlphaFoldDB" id="A0A9P1CLI4"/>
<dbReference type="OrthoDB" id="425363at2759"/>
<name>A0A9P1CLI4_9DINO</name>
<keyword evidence="3" id="KW-1185">Reference proteome</keyword>
<reference evidence="2 3" key="2">
    <citation type="submission" date="2024-05" db="EMBL/GenBank/DDBJ databases">
        <authorList>
            <person name="Chen Y."/>
            <person name="Shah S."/>
            <person name="Dougan E. K."/>
            <person name="Thang M."/>
            <person name="Chan C."/>
        </authorList>
    </citation>
    <scope>NUCLEOTIDE SEQUENCE [LARGE SCALE GENOMIC DNA]</scope>
</reference>
<evidence type="ECO:0000313" key="3">
    <source>
        <dbReference type="Proteomes" id="UP001152797"/>
    </source>
</evidence>
<reference evidence="1" key="1">
    <citation type="submission" date="2022-10" db="EMBL/GenBank/DDBJ databases">
        <authorList>
            <person name="Chen Y."/>
            <person name="Dougan E. K."/>
            <person name="Chan C."/>
            <person name="Rhodes N."/>
            <person name="Thang M."/>
        </authorList>
    </citation>
    <scope>NUCLEOTIDE SEQUENCE</scope>
</reference>
<dbReference type="EMBL" id="CAMXCT010001963">
    <property type="protein sequence ID" value="CAI3994517.1"/>
    <property type="molecule type" value="Genomic_DNA"/>
</dbReference>
<dbReference type="Proteomes" id="UP001152797">
    <property type="component" value="Unassembled WGS sequence"/>
</dbReference>
<accession>A0A9P1CLI4</accession>
<gene>
    <name evidence="1" type="ORF">C1SCF055_LOCUS21162</name>
</gene>
<evidence type="ECO:0000313" key="2">
    <source>
        <dbReference type="EMBL" id="CAL4781829.1"/>
    </source>
</evidence>